<dbReference type="EMBL" id="JANJQO010001451">
    <property type="protein sequence ID" value="KAJ2970881.1"/>
    <property type="molecule type" value="Genomic_DNA"/>
</dbReference>
<proteinExistence type="predicted"/>
<comment type="caution">
    <text evidence="1">The sequence shown here is derived from an EMBL/GenBank/DDBJ whole genome shotgun (WGS) entry which is preliminary data.</text>
</comment>
<reference evidence="1" key="1">
    <citation type="submission" date="2022-08" db="EMBL/GenBank/DDBJ databases">
        <title>Genome Sequence of Lecanicillium fungicola.</title>
        <authorList>
            <person name="Buettner E."/>
        </authorList>
    </citation>
    <scope>NUCLEOTIDE SEQUENCE</scope>
    <source>
        <strain evidence="1">Babe33</strain>
    </source>
</reference>
<gene>
    <name evidence="1" type="ORF">NQ176_g7970</name>
</gene>
<name>A0ACC1MWY7_9HYPO</name>
<protein>
    <submittedName>
        <fullName evidence="1">Uncharacterized protein</fullName>
    </submittedName>
</protein>
<keyword evidence="2" id="KW-1185">Reference proteome</keyword>
<sequence length="695" mass="75966">MAACLDPFGNIRRGSSAALQELIGRHPDTVDEGISVVQAVDYHAVARRSRAVEQVASNATKLASQYGDALLHGILGWRGVGDMDAPSRRDSGTAFGVLTKLLGVSSRVPSERFHQSFSLIQARLVGLATRKVEERHGLFLCLASLLDQFPEFARNGDMQAKDMARAGITTVCQLLQDCHDTTYRRPELIAEAASRLSVSTVPLLQVILSKDYAAAILEPGEQLLSPARPGMYNELLGAVRTLEQRESSVLMLAETLTLLTATWLDFPDTETIESASTAALLLLIISTDNNRTKLLLEWAKLIQYRPASRAAIIGQGYFHVLAMAQPLADAISQNAEWDDVVSEAFLARWIADRQVETRVSILQSLIRARILVTKPMSFLPLLVDGLNDYTINARGDVGSQVRIQALKAMQVLWEGISETTGTEDWVVQSVEKLFYRTLRLSVEKLDRVRPEAQAVLSLVIQKSETTDFGMLSTSSKMYFKTLLELLTSGALHKSVAVTATADPVAWTSQLMAGLVASADTGQEDLVITSRAAITEFCQESSENLQMVCGALIHNLSAYHAEDAIVVPTLEVIAYLFHAGLFQQNRGTSLRTLCLQTQKAGFKTGNIRKILACVKVYGSVAALGAEGMLEARKRLGALMFHPWPRVRMAVVDEVWGFVGCIGQDDGVNVAEELLGVDWGKADKASIKTVVEKLQLV</sequence>
<evidence type="ECO:0000313" key="2">
    <source>
        <dbReference type="Proteomes" id="UP001143910"/>
    </source>
</evidence>
<accession>A0ACC1MWY7</accession>
<organism evidence="1 2">
    <name type="scientific">Zarea fungicola</name>
    <dbReference type="NCBI Taxonomy" id="93591"/>
    <lineage>
        <taxon>Eukaryota</taxon>
        <taxon>Fungi</taxon>
        <taxon>Dikarya</taxon>
        <taxon>Ascomycota</taxon>
        <taxon>Pezizomycotina</taxon>
        <taxon>Sordariomycetes</taxon>
        <taxon>Hypocreomycetidae</taxon>
        <taxon>Hypocreales</taxon>
        <taxon>Cordycipitaceae</taxon>
        <taxon>Zarea</taxon>
    </lineage>
</organism>
<dbReference type="Proteomes" id="UP001143910">
    <property type="component" value="Unassembled WGS sequence"/>
</dbReference>
<evidence type="ECO:0000313" key="1">
    <source>
        <dbReference type="EMBL" id="KAJ2970881.1"/>
    </source>
</evidence>